<dbReference type="InterPro" id="IPR001119">
    <property type="entry name" value="SLH_dom"/>
</dbReference>
<feature type="domain" description="SLH" evidence="1">
    <location>
        <begin position="495"/>
        <end position="554"/>
    </location>
</feature>
<organism evidence="2 3">
    <name type="scientific">Paenibacillus gansuensis</name>
    <dbReference type="NCBI Taxonomy" id="306542"/>
    <lineage>
        <taxon>Bacteria</taxon>
        <taxon>Bacillati</taxon>
        <taxon>Bacillota</taxon>
        <taxon>Bacilli</taxon>
        <taxon>Bacillales</taxon>
        <taxon>Paenibacillaceae</taxon>
        <taxon>Paenibacillus</taxon>
    </lineage>
</organism>
<dbReference type="Pfam" id="PF00395">
    <property type="entry name" value="SLH"/>
    <property type="match status" value="3"/>
</dbReference>
<keyword evidence="3" id="KW-1185">Reference proteome</keyword>
<evidence type="ECO:0000313" key="2">
    <source>
        <dbReference type="EMBL" id="MFD2614051.1"/>
    </source>
</evidence>
<dbReference type="PANTHER" id="PTHR43308">
    <property type="entry name" value="OUTER MEMBRANE PROTEIN ALPHA-RELATED"/>
    <property type="match status" value="1"/>
</dbReference>
<dbReference type="PANTHER" id="PTHR43308:SF5">
    <property type="entry name" value="S-LAYER PROTEIN _ PEPTIDOGLYCAN ENDO-BETA-N-ACETYLGLUCOSAMINIDASE"/>
    <property type="match status" value="1"/>
</dbReference>
<feature type="domain" description="SLH" evidence="1">
    <location>
        <begin position="425"/>
        <end position="488"/>
    </location>
</feature>
<feature type="domain" description="SLH" evidence="1">
    <location>
        <begin position="357"/>
        <end position="420"/>
    </location>
</feature>
<sequence>MVNKGKQNLKKAFRRETTLFNKALLKKTSGVLAFLMLLTALAPVLAFAATGFKDDVKYDTVTNKVSGTVYYTDGDVSVGQSVYVNVYDENKNVLGVVYASKVGDSVYGNTYYAFNDVIKTPNTGKILLNPFIWKTVDESVYSDVYKEISVTNNNGGGGIIIIPPTAPGTIVVTDNVTSSELTNAFKNGVTKVTVKFSGDSVTLPVDALKEAAKIPGATLVVTNANGSYILPLAALDFNALAKKLGEDLKSIKVTIKKLSDADAKAGLDAATAQGLKAASALVDFNIAAVGATKTADVTSFGKTYVKRTIAITSGTAKSATVVRWDAAAKKWVFVPSTIGTTEATFQRTGNSVYAVVTANKTFSDLAKHWSKAEVEVLANKLVVEGVAADTFAPNRNITRAEFAALVVRSLGLDSVTTNTYGVAANTYSFTDVVAGKWYSADVTSAAATGIIVGDGKGKFKPDALITRQELAAMVVRAMAYAGKEVKLTGAEQASALASFTDAKKLTWAKAEVAVAVKSGVVLGSNNKISPTANATRAEAASMLKRFLTNVGFIE</sequence>
<evidence type="ECO:0000259" key="1">
    <source>
        <dbReference type="PROSITE" id="PS51272"/>
    </source>
</evidence>
<proteinExistence type="predicted"/>
<dbReference type="PROSITE" id="PS51272">
    <property type="entry name" value="SLH"/>
    <property type="match status" value="3"/>
</dbReference>
<protein>
    <submittedName>
        <fullName evidence="2">S-layer homology domain-containing protein</fullName>
    </submittedName>
</protein>
<dbReference type="EMBL" id="JBHUME010000010">
    <property type="protein sequence ID" value="MFD2614051.1"/>
    <property type="molecule type" value="Genomic_DNA"/>
</dbReference>
<evidence type="ECO:0000313" key="3">
    <source>
        <dbReference type="Proteomes" id="UP001597541"/>
    </source>
</evidence>
<name>A0ABW5PF77_9BACL</name>
<dbReference type="RefSeq" id="WP_377604508.1">
    <property type="nucleotide sequence ID" value="NZ_JBHUME010000010.1"/>
</dbReference>
<gene>
    <name evidence="2" type="ORF">ACFSUF_16720</name>
</gene>
<dbReference type="InterPro" id="IPR051465">
    <property type="entry name" value="Cell_Envelope_Struct_Comp"/>
</dbReference>
<comment type="caution">
    <text evidence="2">The sequence shown here is derived from an EMBL/GenBank/DDBJ whole genome shotgun (WGS) entry which is preliminary data.</text>
</comment>
<dbReference type="Proteomes" id="UP001597541">
    <property type="component" value="Unassembled WGS sequence"/>
</dbReference>
<reference evidence="3" key="1">
    <citation type="journal article" date="2019" name="Int. J. Syst. Evol. Microbiol.">
        <title>The Global Catalogue of Microorganisms (GCM) 10K type strain sequencing project: providing services to taxonomists for standard genome sequencing and annotation.</title>
        <authorList>
            <consortium name="The Broad Institute Genomics Platform"/>
            <consortium name="The Broad Institute Genome Sequencing Center for Infectious Disease"/>
            <person name="Wu L."/>
            <person name="Ma J."/>
        </authorList>
    </citation>
    <scope>NUCLEOTIDE SEQUENCE [LARGE SCALE GENOMIC DNA]</scope>
    <source>
        <strain evidence="3">KCTC 3950</strain>
    </source>
</reference>
<accession>A0ABW5PF77</accession>